<evidence type="ECO:0000313" key="3">
    <source>
        <dbReference type="EMBL" id="QDZ93220.3"/>
    </source>
</evidence>
<proteinExistence type="predicted"/>
<dbReference type="SMART" id="SM00530">
    <property type="entry name" value="HTH_XRE"/>
    <property type="match status" value="1"/>
</dbReference>
<dbReference type="InterPro" id="IPR001387">
    <property type="entry name" value="Cro/C1-type_HTH"/>
</dbReference>
<dbReference type="InterPro" id="IPR010982">
    <property type="entry name" value="Lambda_DNA-bd_dom_sf"/>
</dbReference>
<feature type="domain" description="HTH cro/C1-type" evidence="2">
    <location>
        <begin position="16"/>
        <end position="70"/>
    </location>
</feature>
<dbReference type="EMBL" id="CP031775">
    <property type="protein sequence ID" value="QDZ93220.3"/>
    <property type="molecule type" value="Genomic_DNA"/>
</dbReference>
<organism evidence="3 5">
    <name type="scientific">Shewanella decolorationis</name>
    <dbReference type="NCBI Taxonomy" id="256839"/>
    <lineage>
        <taxon>Bacteria</taxon>
        <taxon>Pseudomonadati</taxon>
        <taxon>Pseudomonadota</taxon>
        <taxon>Gammaproteobacteria</taxon>
        <taxon>Alteromonadales</taxon>
        <taxon>Shewanellaceae</taxon>
        <taxon>Shewanella</taxon>
    </lineage>
</organism>
<evidence type="ECO:0000259" key="2">
    <source>
        <dbReference type="PROSITE" id="PS50943"/>
    </source>
</evidence>
<keyword evidence="1" id="KW-0238">DNA-binding</keyword>
<dbReference type="Pfam" id="PF01381">
    <property type="entry name" value="HTH_3"/>
    <property type="match status" value="1"/>
</dbReference>
<dbReference type="EMBL" id="CP031775">
    <property type="protein sequence ID" value="QDZ93222.2"/>
    <property type="molecule type" value="Genomic_DNA"/>
</dbReference>
<dbReference type="KEGG" id="sdeo:D0436_10805"/>
<gene>
    <name evidence="3" type="ORF">D0436_10770</name>
    <name evidence="4" type="ORF">D0436_10805</name>
</gene>
<dbReference type="PROSITE" id="PS50943">
    <property type="entry name" value="HTH_CROC1"/>
    <property type="match status" value="1"/>
</dbReference>
<dbReference type="Gene3D" id="1.10.260.40">
    <property type="entry name" value="lambda repressor-like DNA-binding domains"/>
    <property type="match status" value="1"/>
</dbReference>
<protein>
    <submittedName>
        <fullName evidence="3">Helix-turn-helix domain-containing protein</fullName>
    </submittedName>
</protein>
<reference evidence="3 5" key="1">
    <citation type="journal article" date="2019" name="Ecotoxicol. Environ. Saf.">
        <title>Microbial characterization of heavy metal resistant bacterial strains isolated from an electroplating wastewater treatment plant.</title>
        <authorList>
            <person name="Cai X."/>
            <person name="Zheng X."/>
            <person name="Zhang D."/>
            <person name="Iqbal W."/>
            <person name="Liu C."/>
            <person name="Yang B."/>
            <person name="Zhao X."/>
            <person name="Lu X."/>
            <person name="Mao Y."/>
        </authorList>
    </citation>
    <scope>NUCLEOTIDE SEQUENCE [LARGE SCALE GENOMIC DNA]</scope>
    <source>
        <strain evidence="3 5">Ni1-3</strain>
    </source>
</reference>
<evidence type="ECO:0000313" key="4">
    <source>
        <dbReference type="EMBL" id="QDZ93222.2"/>
    </source>
</evidence>
<dbReference type="GO" id="GO:0003677">
    <property type="term" value="F:DNA binding"/>
    <property type="evidence" value="ECO:0007669"/>
    <property type="project" value="UniProtKB-KW"/>
</dbReference>
<dbReference type="SUPFAM" id="SSF47413">
    <property type="entry name" value="lambda repressor-like DNA-binding domains"/>
    <property type="match status" value="1"/>
</dbReference>
<dbReference type="CDD" id="cd00093">
    <property type="entry name" value="HTH_XRE"/>
    <property type="match status" value="1"/>
</dbReference>
<dbReference type="PANTHER" id="PTHR46558">
    <property type="entry name" value="TRACRIPTIONAL REGULATORY PROTEIN-RELATED-RELATED"/>
    <property type="match status" value="1"/>
</dbReference>
<reference evidence="3" key="2">
    <citation type="submission" date="2021-06" db="EMBL/GenBank/DDBJ databases">
        <authorList>
            <person name="Cai X."/>
        </authorList>
    </citation>
    <scope>NUCLEOTIDE SEQUENCE</scope>
    <source>
        <strain evidence="3">Ni1-3</strain>
    </source>
</reference>
<dbReference type="AlphaFoldDB" id="A0A5B8R2X0"/>
<dbReference type="Proteomes" id="UP000321124">
    <property type="component" value="Chromosome"/>
</dbReference>
<dbReference type="RefSeq" id="WP_209000279.1">
    <property type="nucleotide sequence ID" value="NZ_CP031775.2"/>
</dbReference>
<evidence type="ECO:0000313" key="5">
    <source>
        <dbReference type="Proteomes" id="UP000321124"/>
    </source>
</evidence>
<dbReference type="KEGG" id="sdeo:D0436_10770"/>
<dbReference type="PANTHER" id="PTHR46558:SF11">
    <property type="entry name" value="HTH-TYPE TRANSCRIPTIONAL REGULATOR XRE"/>
    <property type="match status" value="1"/>
</dbReference>
<evidence type="ECO:0000256" key="1">
    <source>
        <dbReference type="ARBA" id="ARBA00023125"/>
    </source>
</evidence>
<accession>A0A5B8R2X0</accession>
<name>A0A5B8R2X0_9GAMM</name>
<sequence>MKNHTYEINEMLKDVLREAREARKLKQTEVAEYVGVTPQTYMKWENGKNEPKASNIKLLAEILKVSESEICRGEVKHFKMDPLEFVRRVGILMNEVPQTEMLISMHEFISDTDGFINMLSKVSEYPYELFDIEERENNIFHANLLLKTVGHEPVEGESEENKKAREYALGVLKKVK</sequence>